<dbReference type="InterPro" id="IPR018637">
    <property type="entry name" value="DUF2059"/>
</dbReference>
<dbReference type="Proteomes" id="UP000776276">
    <property type="component" value="Unassembled WGS sequence"/>
</dbReference>
<evidence type="ECO:0000313" key="4">
    <source>
        <dbReference type="Proteomes" id="UP000776276"/>
    </source>
</evidence>
<evidence type="ECO:0000313" key="3">
    <source>
        <dbReference type="EMBL" id="MBU3077717.1"/>
    </source>
</evidence>
<accession>A0ABS6BHE0</accession>
<dbReference type="EMBL" id="JAHKRT010000003">
    <property type="protein sequence ID" value="MBU3077717.1"/>
    <property type="molecule type" value="Genomic_DNA"/>
</dbReference>
<reference evidence="3 4" key="1">
    <citation type="submission" date="2021-06" db="EMBL/GenBank/DDBJ databases">
        <title>Sphingomonas sp. XMGL2, whole genome shotgun sequencing project.</title>
        <authorList>
            <person name="Zhao G."/>
            <person name="Shen L."/>
        </authorList>
    </citation>
    <scope>NUCLEOTIDE SEQUENCE [LARGE SCALE GENOMIC DNA]</scope>
    <source>
        <strain evidence="3 4">XMGL2</strain>
    </source>
</reference>
<dbReference type="Pfam" id="PF09832">
    <property type="entry name" value="DUF2059"/>
    <property type="match status" value="1"/>
</dbReference>
<dbReference type="RefSeq" id="WP_216322647.1">
    <property type="nucleotide sequence ID" value="NZ_JAHKRT010000003.1"/>
</dbReference>
<feature type="chain" id="PRO_5046741651" evidence="1">
    <location>
        <begin position="20"/>
        <end position="203"/>
    </location>
</feature>
<protein>
    <submittedName>
        <fullName evidence="3">DUF2059 domain-containing protein</fullName>
    </submittedName>
</protein>
<organism evidence="3 4">
    <name type="scientific">Sphingomonas quercus</name>
    <dbReference type="NCBI Taxonomy" id="2842451"/>
    <lineage>
        <taxon>Bacteria</taxon>
        <taxon>Pseudomonadati</taxon>
        <taxon>Pseudomonadota</taxon>
        <taxon>Alphaproteobacteria</taxon>
        <taxon>Sphingomonadales</taxon>
        <taxon>Sphingomonadaceae</taxon>
        <taxon>Sphingomonas</taxon>
    </lineage>
</organism>
<keyword evidence="4" id="KW-1185">Reference proteome</keyword>
<keyword evidence="1" id="KW-0732">Signal</keyword>
<sequence>MIRNIAFPLALVCAVPALAQTPAAAPAARPADPATAALARELVATMGLRQTMQATMDRTLADLRAGNAISAQLDRNANIRLERAKNPQAWDAAIGRIGAKQAAMMQKVLTDMQPEIEARSIQIYANNFTAAELRELLAFYRTPLGKKITSRLPEISAETTRWVQQEIPRRIAPAMQALAPEIQKELAPLLPKPPQQPAGTPAK</sequence>
<proteinExistence type="predicted"/>
<gene>
    <name evidence="3" type="ORF">KOF26_07545</name>
</gene>
<evidence type="ECO:0000256" key="1">
    <source>
        <dbReference type="SAM" id="SignalP"/>
    </source>
</evidence>
<name>A0ABS6BHE0_9SPHN</name>
<feature type="domain" description="DUF2059" evidence="2">
    <location>
        <begin position="115"/>
        <end position="168"/>
    </location>
</feature>
<comment type="caution">
    <text evidence="3">The sequence shown here is derived from an EMBL/GenBank/DDBJ whole genome shotgun (WGS) entry which is preliminary data.</text>
</comment>
<evidence type="ECO:0000259" key="2">
    <source>
        <dbReference type="Pfam" id="PF09832"/>
    </source>
</evidence>
<feature type="signal peptide" evidence="1">
    <location>
        <begin position="1"/>
        <end position="19"/>
    </location>
</feature>